<gene>
    <name evidence="2" type="ORF">C0Q70_07058</name>
</gene>
<organism evidence="2 3">
    <name type="scientific">Pomacea canaliculata</name>
    <name type="common">Golden apple snail</name>
    <dbReference type="NCBI Taxonomy" id="400727"/>
    <lineage>
        <taxon>Eukaryota</taxon>
        <taxon>Metazoa</taxon>
        <taxon>Spiralia</taxon>
        <taxon>Lophotrochozoa</taxon>
        <taxon>Mollusca</taxon>
        <taxon>Gastropoda</taxon>
        <taxon>Caenogastropoda</taxon>
        <taxon>Architaenioglossa</taxon>
        <taxon>Ampullarioidea</taxon>
        <taxon>Ampullariidae</taxon>
        <taxon>Pomacea</taxon>
    </lineage>
</organism>
<dbReference type="AlphaFoldDB" id="A0A2T7PDZ8"/>
<keyword evidence="3" id="KW-1185">Reference proteome</keyword>
<accession>A0A2T7PDZ8</accession>
<feature type="compositionally biased region" description="Basic and acidic residues" evidence="1">
    <location>
        <begin position="64"/>
        <end position="83"/>
    </location>
</feature>
<evidence type="ECO:0000256" key="1">
    <source>
        <dbReference type="SAM" id="MobiDB-lite"/>
    </source>
</evidence>
<comment type="caution">
    <text evidence="2">The sequence shown here is derived from an EMBL/GenBank/DDBJ whole genome shotgun (WGS) entry which is preliminary data.</text>
</comment>
<protein>
    <submittedName>
        <fullName evidence="2">Uncharacterized protein</fullName>
    </submittedName>
</protein>
<dbReference type="Proteomes" id="UP000245119">
    <property type="component" value="Linkage Group LG4"/>
</dbReference>
<proteinExistence type="predicted"/>
<feature type="region of interest" description="Disordered" evidence="1">
    <location>
        <begin position="1"/>
        <end position="106"/>
    </location>
</feature>
<evidence type="ECO:0000313" key="3">
    <source>
        <dbReference type="Proteomes" id="UP000245119"/>
    </source>
</evidence>
<evidence type="ECO:0000313" key="2">
    <source>
        <dbReference type="EMBL" id="PVD31641.1"/>
    </source>
</evidence>
<dbReference type="EMBL" id="PZQS01000004">
    <property type="protein sequence ID" value="PVD31641.1"/>
    <property type="molecule type" value="Genomic_DNA"/>
</dbReference>
<sequence>MALATRRHFRGDGRLPVTDSSAPHLQPVSPRRQQEPALAEGRVNGVGADVPIDSPATPAPLSPGRERERKSEPQRPRAPSSDRRHAKRGGNAESNQCEAGESKTRS</sequence>
<reference evidence="2 3" key="1">
    <citation type="submission" date="2018-04" db="EMBL/GenBank/DDBJ databases">
        <title>The genome of golden apple snail Pomacea canaliculata provides insight into stress tolerance and invasive adaptation.</title>
        <authorList>
            <person name="Liu C."/>
            <person name="Liu B."/>
            <person name="Ren Y."/>
            <person name="Zhang Y."/>
            <person name="Wang H."/>
            <person name="Li S."/>
            <person name="Jiang F."/>
            <person name="Yin L."/>
            <person name="Zhang G."/>
            <person name="Qian W."/>
            <person name="Fan W."/>
        </authorList>
    </citation>
    <scope>NUCLEOTIDE SEQUENCE [LARGE SCALE GENOMIC DNA]</scope>
    <source>
        <strain evidence="2">SZHN2017</strain>
        <tissue evidence="2">Muscle</tissue>
    </source>
</reference>
<name>A0A2T7PDZ8_POMCA</name>